<protein>
    <recommendedName>
        <fullName evidence="6">TVP38/TMEM64 family membrane protein</fullName>
    </recommendedName>
</protein>
<comment type="subcellular location">
    <subcellularLocation>
        <location evidence="1 6">Cell membrane</location>
        <topology evidence="1 6">Multi-pass membrane protein</topology>
    </subcellularLocation>
</comment>
<dbReference type="EMBL" id="LCDG01000003">
    <property type="protein sequence ID" value="KKS48090.1"/>
    <property type="molecule type" value="Genomic_DNA"/>
</dbReference>
<evidence type="ECO:0000313" key="8">
    <source>
        <dbReference type="EMBL" id="KKS48090.1"/>
    </source>
</evidence>
<sequence>MKFNLKLRGTLLIAGVLVAFAIMSYVAGLWIETPLFQNVLSGPFGMFVYIVLTAASAVIIAPLSTVPLMPLATTLWGPMLTALLSVAGWTLGAIVAFTLARRYGQQWIATFFPKETLRRTAYAIPQKYLFWNVVFLRMILPVDVLSYSLGAISNMRFAQYTFATAIGVTPFAFVFSYVAVLSLRYQIVTGLIIFAIVVVFNVHAFRSSLRARE</sequence>
<evidence type="ECO:0000256" key="1">
    <source>
        <dbReference type="ARBA" id="ARBA00004651"/>
    </source>
</evidence>
<evidence type="ECO:0000313" key="9">
    <source>
        <dbReference type="Proteomes" id="UP000034704"/>
    </source>
</evidence>
<gene>
    <name evidence="8" type="ORF">UV12_C0003G0049</name>
</gene>
<reference evidence="8 9" key="1">
    <citation type="journal article" date="2015" name="Nature">
        <title>rRNA introns, odd ribosomes, and small enigmatic genomes across a large radiation of phyla.</title>
        <authorList>
            <person name="Brown C.T."/>
            <person name="Hug L.A."/>
            <person name="Thomas B.C."/>
            <person name="Sharon I."/>
            <person name="Castelle C.J."/>
            <person name="Singh A."/>
            <person name="Wilkins M.J."/>
            <person name="Williams K.H."/>
            <person name="Banfield J.F."/>
        </authorList>
    </citation>
    <scope>NUCLEOTIDE SEQUENCE [LARGE SCALE GENOMIC DNA]</scope>
</reference>
<feature type="transmembrane region" description="Helical" evidence="6">
    <location>
        <begin position="185"/>
        <end position="205"/>
    </location>
</feature>
<comment type="caution">
    <text evidence="8">The sequence shown here is derived from an EMBL/GenBank/DDBJ whole genome shotgun (WGS) entry which is preliminary data.</text>
</comment>
<evidence type="ECO:0000256" key="3">
    <source>
        <dbReference type="ARBA" id="ARBA00022692"/>
    </source>
</evidence>
<dbReference type="STRING" id="1618756.UV12_C0003G0049"/>
<evidence type="ECO:0000256" key="5">
    <source>
        <dbReference type="ARBA" id="ARBA00023136"/>
    </source>
</evidence>
<feature type="transmembrane region" description="Helical" evidence="6">
    <location>
        <begin position="12"/>
        <end position="31"/>
    </location>
</feature>
<keyword evidence="3 6" id="KW-0812">Transmembrane</keyword>
<feature type="transmembrane region" description="Helical" evidence="6">
    <location>
        <begin position="157"/>
        <end position="179"/>
    </location>
</feature>
<dbReference type="Proteomes" id="UP000034704">
    <property type="component" value="Unassembled WGS sequence"/>
</dbReference>
<keyword evidence="4 6" id="KW-1133">Transmembrane helix</keyword>
<dbReference type="GO" id="GO:0005886">
    <property type="term" value="C:plasma membrane"/>
    <property type="evidence" value="ECO:0007669"/>
    <property type="project" value="UniProtKB-SubCell"/>
</dbReference>
<feature type="transmembrane region" description="Helical" evidence="6">
    <location>
        <begin position="43"/>
        <end position="63"/>
    </location>
</feature>
<keyword evidence="5 6" id="KW-0472">Membrane</keyword>
<organism evidence="8 9">
    <name type="scientific">Candidatus Nomurabacteria bacterium GW2011_GWC2_42_20</name>
    <dbReference type="NCBI Taxonomy" id="1618756"/>
    <lineage>
        <taxon>Bacteria</taxon>
        <taxon>Candidatus Nomuraibacteriota</taxon>
    </lineage>
</organism>
<comment type="similarity">
    <text evidence="6">Belongs to the TVP38/TMEM64 family.</text>
</comment>
<dbReference type="PANTHER" id="PTHR12677:SF59">
    <property type="entry name" value="GOLGI APPARATUS MEMBRANE PROTEIN TVP38-RELATED"/>
    <property type="match status" value="1"/>
</dbReference>
<dbReference type="InterPro" id="IPR015414">
    <property type="entry name" value="TMEM64"/>
</dbReference>
<feature type="transmembrane region" description="Helical" evidence="6">
    <location>
        <begin position="128"/>
        <end position="150"/>
    </location>
</feature>
<evidence type="ECO:0000256" key="6">
    <source>
        <dbReference type="RuleBase" id="RU366058"/>
    </source>
</evidence>
<dbReference type="AlphaFoldDB" id="A0A0G0ZH98"/>
<keyword evidence="2 6" id="KW-1003">Cell membrane</keyword>
<dbReference type="PANTHER" id="PTHR12677">
    <property type="entry name" value="GOLGI APPARATUS MEMBRANE PROTEIN TVP38-RELATED"/>
    <property type="match status" value="1"/>
</dbReference>
<accession>A0A0G0ZH98</accession>
<dbReference type="Pfam" id="PF09335">
    <property type="entry name" value="VTT_dom"/>
    <property type="match status" value="1"/>
</dbReference>
<evidence type="ECO:0000256" key="2">
    <source>
        <dbReference type="ARBA" id="ARBA00022475"/>
    </source>
</evidence>
<proteinExistence type="inferred from homology"/>
<dbReference type="InterPro" id="IPR032816">
    <property type="entry name" value="VTT_dom"/>
</dbReference>
<feature type="transmembrane region" description="Helical" evidence="6">
    <location>
        <begin position="75"/>
        <end position="100"/>
    </location>
</feature>
<feature type="domain" description="VTT" evidence="7">
    <location>
        <begin position="67"/>
        <end position="178"/>
    </location>
</feature>
<evidence type="ECO:0000256" key="4">
    <source>
        <dbReference type="ARBA" id="ARBA00022989"/>
    </source>
</evidence>
<name>A0A0G0ZH98_9BACT</name>
<evidence type="ECO:0000259" key="7">
    <source>
        <dbReference type="Pfam" id="PF09335"/>
    </source>
</evidence>